<dbReference type="RefSeq" id="WP_053331880.1">
    <property type="nucleotide sequence ID" value="NZ_CCEJ010000007.1"/>
</dbReference>
<dbReference type="eggNOG" id="COG0456">
    <property type="taxonomic scope" value="Bacteria"/>
</dbReference>
<dbReference type="GO" id="GO:0016747">
    <property type="term" value="F:acyltransferase activity, transferring groups other than amino-acyl groups"/>
    <property type="evidence" value="ECO:0007669"/>
    <property type="project" value="InterPro"/>
</dbReference>
<dbReference type="InterPro" id="IPR050832">
    <property type="entry name" value="Bact_Acetyltransf"/>
</dbReference>
<dbReference type="STRING" id="1437425.CSEC_1409"/>
<name>A0A090D2D0_9BACT</name>
<comment type="caution">
    <text evidence="4">The sequence shown here is derived from an EMBL/GenBank/DDBJ whole genome shotgun (WGS) entry which is preliminary data.</text>
</comment>
<dbReference type="SUPFAM" id="SSF55729">
    <property type="entry name" value="Acyl-CoA N-acyltransferases (Nat)"/>
    <property type="match status" value="1"/>
</dbReference>
<protein>
    <submittedName>
        <fullName evidence="4">Acetyltransferase, GNAT family</fullName>
    </submittedName>
</protein>
<dbReference type="Gene3D" id="3.40.630.30">
    <property type="match status" value="1"/>
</dbReference>
<dbReference type="Pfam" id="PF00583">
    <property type="entry name" value="Acetyltransf_1"/>
    <property type="match status" value="1"/>
</dbReference>
<evidence type="ECO:0000313" key="5">
    <source>
        <dbReference type="Proteomes" id="UP000031552"/>
    </source>
</evidence>
<accession>A0A090D2D0</accession>
<sequence>MPLSIIREMQEEDIKSLVDNFCFPWSSLQATNHKWQQYYKEHQNQMRTVYLLEYEGEIIGYGSLLHASDYSYFEEAKIPEINDVWISEKWRRKGFGKKLILYIENEARKKGYPEIGLGVGLYADYGNAQKLYFQLGYKANGKGITYKTIPVIPGEKYAVDDDLVLWLTKVL</sequence>
<dbReference type="PANTHER" id="PTHR43877">
    <property type="entry name" value="AMINOALKYLPHOSPHONATE N-ACETYLTRANSFERASE-RELATED-RELATED"/>
    <property type="match status" value="1"/>
</dbReference>
<keyword evidence="1" id="KW-0808">Transferase</keyword>
<proteinExistence type="predicted"/>
<feature type="domain" description="N-acetyltransferase" evidence="3">
    <location>
        <begin position="4"/>
        <end position="159"/>
    </location>
</feature>
<evidence type="ECO:0000256" key="2">
    <source>
        <dbReference type="ARBA" id="ARBA00023315"/>
    </source>
</evidence>
<dbReference type="InterPro" id="IPR016181">
    <property type="entry name" value="Acyl_CoA_acyltransferase"/>
</dbReference>
<keyword evidence="2" id="KW-0012">Acyltransferase</keyword>
<evidence type="ECO:0000313" key="4">
    <source>
        <dbReference type="EMBL" id="CDR34228.1"/>
    </source>
</evidence>
<evidence type="ECO:0000259" key="3">
    <source>
        <dbReference type="PROSITE" id="PS51186"/>
    </source>
</evidence>
<dbReference type="Proteomes" id="UP000031552">
    <property type="component" value="Unassembled WGS sequence"/>
</dbReference>
<dbReference type="EMBL" id="CCEJ010000007">
    <property type="protein sequence ID" value="CDR34228.1"/>
    <property type="molecule type" value="Genomic_DNA"/>
</dbReference>
<dbReference type="PROSITE" id="PS51186">
    <property type="entry name" value="GNAT"/>
    <property type="match status" value="1"/>
</dbReference>
<gene>
    <name evidence="4" type="ORF">CSEC_1409</name>
</gene>
<dbReference type="InterPro" id="IPR000182">
    <property type="entry name" value="GNAT_dom"/>
</dbReference>
<dbReference type="AlphaFoldDB" id="A0A090D2D0"/>
<dbReference type="CDD" id="cd04301">
    <property type="entry name" value="NAT_SF"/>
    <property type="match status" value="1"/>
</dbReference>
<organism evidence="4 5">
    <name type="scientific">Candidatus Criblamydia sequanensis CRIB-18</name>
    <dbReference type="NCBI Taxonomy" id="1437425"/>
    <lineage>
        <taxon>Bacteria</taxon>
        <taxon>Pseudomonadati</taxon>
        <taxon>Chlamydiota</taxon>
        <taxon>Chlamydiia</taxon>
        <taxon>Parachlamydiales</taxon>
        <taxon>Candidatus Criblamydiaceae</taxon>
        <taxon>Candidatus Criblamydia</taxon>
    </lineage>
</organism>
<keyword evidence="5" id="KW-1185">Reference proteome</keyword>
<reference evidence="4" key="1">
    <citation type="submission" date="2013-12" db="EMBL/GenBank/DDBJ databases">
        <authorList>
            <person name="Linke B."/>
        </authorList>
    </citation>
    <scope>NUCLEOTIDE SEQUENCE [LARGE SCALE GENOMIC DNA]</scope>
    <source>
        <strain evidence="4">CRIB-18</strain>
    </source>
</reference>
<evidence type="ECO:0000256" key="1">
    <source>
        <dbReference type="ARBA" id="ARBA00022679"/>
    </source>
</evidence>
<reference evidence="4" key="2">
    <citation type="submission" date="2014-09" db="EMBL/GenBank/DDBJ databases">
        <title>Criblamydia sequanensis harbors a mega-plasmid encoding arsenite resistance.</title>
        <authorList>
            <person name="Bertelli C."/>
            <person name="Goesmann A."/>
            <person name="Greub G."/>
        </authorList>
    </citation>
    <scope>NUCLEOTIDE SEQUENCE [LARGE SCALE GENOMIC DNA]</scope>
    <source>
        <strain evidence="4">CRIB-18</strain>
    </source>
</reference>